<evidence type="ECO:0000259" key="1">
    <source>
        <dbReference type="PROSITE" id="PS51471"/>
    </source>
</evidence>
<evidence type="ECO:0000313" key="2">
    <source>
        <dbReference type="EMBL" id="RIX32618.1"/>
    </source>
</evidence>
<sequence>MLFDAPLLPGLYFREELLSESQEAGLIEAIGRTELTPFRFQGWTGKRLTHTFGWSYDFDNRSFEQTEPLPDWLLGARAKVATLAGVAEAEFVHALVSRYDPGAPIGWHRDRPHFDIVAGISLESDATLRFRLREASGFRRASLFLPPRSAYVLSGEARSEWEHSIAPAESLRFSITFRTLSSKGLNAARAN</sequence>
<dbReference type="Proteomes" id="UP000285023">
    <property type="component" value="Unassembled WGS sequence"/>
</dbReference>
<dbReference type="Pfam" id="PF13532">
    <property type="entry name" value="2OG-FeII_Oxy_2"/>
    <property type="match status" value="1"/>
</dbReference>
<evidence type="ECO:0000313" key="3">
    <source>
        <dbReference type="Proteomes" id="UP000285023"/>
    </source>
</evidence>
<keyword evidence="2" id="KW-0560">Oxidoreductase</keyword>
<dbReference type="EMBL" id="QXTF01000001">
    <property type="protein sequence ID" value="RIX32618.1"/>
    <property type="molecule type" value="Genomic_DNA"/>
</dbReference>
<keyword evidence="3" id="KW-1185">Reference proteome</keyword>
<dbReference type="GO" id="GO:0032451">
    <property type="term" value="F:demethylase activity"/>
    <property type="evidence" value="ECO:0007669"/>
    <property type="project" value="TreeGrafter"/>
</dbReference>
<dbReference type="SUPFAM" id="SSF51197">
    <property type="entry name" value="Clavaminate synthase-like"/>
    <property type="match status" value="1"/>
</dbReference>
<dbReference type="PROSITE" id="PS51471">
    <property type="entry name" value="FE2OG_OXY"/>
    <property type="match status" value="1"/>
</dbReference>
<dbReference type="GO" id="GO:0070988">
    <property type="term" value="P:demethylation"/>
    <property type="evidence" value="ECO:0007669"/>
    <property type="project" value="InterPro"/>
</dbReference>
<keyword evidence="2" id="KW-0223">Dioxygenase</keyword>
<feature type="domain" description="Fe2OG dioxygenase" evidence="1">
    <location>
        <begin position="90"/>
        <end position="181"/>
    </location>
</feature>
<dbReference type="PANTHER" id="PTHR12463:SF1">
    <property type="entry name" value="2-OXOGLUTARATE AND FE-DEPENDENT OXYGENASE FAMILY PROTEIN"/>
    <property type="match status" value="1"/>
</dbReference>
<dbReference type="Gene3D" id="2.60.120.590">
    <property type="entry name" value="Alpha-ketoglutarate-dependent dioxygenase AlkB-like"/>
    <property type="match status" value="1"/>
</dbReference>
<name>A0A418Q3Y3_9SPHN</name>
<dbReference type="PANTHER" id="PTHR12463">
    <property type="entry name" value="OXYGENASE-RELATED"/>
    <property type="match status" value="1"/>
</dbReference>
<dbReference type="GO" id="GO:0051213">
    <property type="term" value="F:dioxygenase activity"/>
    <property type="evidence" value="ECO:0007669"/>
    <property type="project" value="UniProtKB-KW"/>
</dbReference>
<dbReference type="InterPro" id="IPR005123">
    <property type="entry name" value="Oxoglu/Fe-dep_dioxygenase_dom"/>
</dbReference>
<protein>
    <submittedName>
        <fullName evidence="2">Alpha-ketoglutarate-dependent dioxygenase AlkB</fullName>
    </submittedName>
</protein>
<dbReference type="InterPro" id="IPR032857">
    <property type="entry name" value="ALKBH4"/>
</dbReference>
<accession>A0A418Q3Y3</accession>
<reference evidence="2 3" key="1">
    <citation type="submission" date="2018-09" db="EMBL/GenBank/DDBJ databases">
        <title>Sphingomonas sp. DAC4.</title>
        <authorList>
            <person name="Seo T."/>
        </authorList>
    </citation>
    <scope>NUCLEOTIDE SEQUENCE [LARGE SCALE GENOMIC DNA]</scope>
    <source>
        <strain evidence="2 3">DAC4</strain>
    </source>
</reference>
<dbReference type="InterPro" id="IPR037151">
    <property type="entry name" value="AlkB-like_sf"/>
</dbReference>
<comment type="caution">
    <text evidence="2">The sequence shown here is derived from an EMBL/GenBank/DDBJ whole genome shotgun (WGS) entry which is preliminary data.</text>
</comment>
<proteinExistence type="predicted"/>
<dbReference type="AlphaFoldDB" id="A0A418Q3Y3"/>
<gene>
    <name evidence="2" type="ORF">D3M59_06810</name>
</gene>
<dbReference type="InterPro" id="IPR027450">
    <property type="entry name" value="AlkB-like"/>
</dbReference>
<dbReference type="OrthoDB" id="278699at2"/>
<organism evidence="2 3">
    <name type="scientific">Sphingomonas edaphi</name>
    <dbReference type="NCBI Taxonomy" id="2315689"/>
    <lineage>
        <taxon>Bacteria</taxon>
        <taxon>Pseudomonadati</taxon>
        <taxon>Pseudomonadota</taxon>
        <taxon>Alphaproteobacteria</taxon>
        <taxon>Sphingomonadales</taxon>
        <taxon>Sphingomonadaceae</taxon>
        <taxon>Sphingomonas</taxon>
    </lineage>
</organism>